<evidence type="ECO:0000256" key="1">
    <source>
        <dbReference type="ARBA" id="ARBA00004604"/>
    </source>
</evidence>
<dbReference type="Proteomes" id="UP000274131">
    <property type="component" value="Unassembled WGS sequence"/>
</dbReference>
<protein>
    <submittedName>
        <fullName evidence="10">WD_REPEATS_REGION domain-containing protein</fullName>
    </submittedName>
</protein>
<keyword evidence="6" id="KW-0804">Transcription</keyword>
<evidence type="ECO:0000256" key="7">
    <source>
        <dbReference type="ARBA" id="ARBA00023242"/>
    </source>
</evidence>
<keyword evidence="7" id="KW-0539">Nucleus</keyword>
<keyword evidence="3" id="KW-0698">rRNA processing</keyword>
<dbReference type="GO" id="GO:0032040">
    <property type="term" value="C:small-subunit processome"/>
    <property type="evidence" value="ECO:0007669"/>
    <property type="project" value="InterPro"/>
</dbReference>
<proteinExistence type="predicted"/>
<dbReference type="OrthoDB" id="4096at2759"/>
<dbReference type="SUPFAM" id="SSF50978">
    <property type="entry name" value="WD40 repeat-like"/>
    <property type="match status" value="1"/>
</dbReference>
<keyword evidence="2" id="KW-0690">Ribosome biogenesis</keyword>
<evidence type="ECO:0000256" key="2">
    <source>
        <dbReference type="ARBA" id="ARBA00022517"/>
    </source>
</evidence>
<evidence type="ECO:0000313" key="8">
    <source>
        <dbReference type="EMBL" id="VDD87803.1"/>
    </source>
</evidence>
<keyword evidence="5" id="KW-0677">Repeat</keyword>
<dbReference type="GO" id="GO:0003723">
    <property type="term" value="F:RNA binding"/>
    <property type="evidence" value="ECO:0007669"/>
    <property type="project" value="InterPro"/>
</dbReference>
<evidence type="ECO:0000313" key="9">
    <source>
        <dbReference type="Proteomes" id="UP000274131"/>
    </source>
</evidence>
<evidence type="ECO:0000256" key="3">
    <source>
        <dbReference type="ARBA" id="ARBA00022552"/>
    </source>
</evidence>
<reference evidence="8 9" key="2">
    <citation type="submission" date="2018-10" db="EMBL/GenBank/DDBJ databases">
        <authorList>
            <consortium name="Pathogen Informatics"/>
        </authorList>
    </citation>
    <scope>NUCLEOTIDE SEQUENCE [LARGE SCALE GENOMIC DNA]</scope>
</reference>
<evidence type="ECO:0000256" key="5">
    <source>
        <dbReference type="ARBA" id="ARBA00022737"/>
    </source>
</evidence>
<dbReference type="GO" id="GO:0045943">
    <property type="term" value="P:positive regulation of transcription by RNA polymerase I"/>
    <property type="evidence" value="ECO:0007669"/>
    <property type="project" value="InterPro"/>
</dbReference>
<evidence type="ECO:0000256" key="4">
    <source>
        <dbReference type="ARBA" id="ARBA00022574"/>
    </source>
</evidence>
<dbReference type="GO" id="GO:0006364">
    <property type="term" value="P:rRNA processing"/>
    <property type="evidence" value="ECO:0007669"/>
    <property type="project" value="UniProtKB-KW"/>
</dbReference>
<dbReference type="AlphaFoldDB" id="A0A0N4V016"/>
<dbReference type="PANTHER" id="PTHR44215">
    <property type="entry name" value="WD REPEAT-CONTAINING PROTEIN 75"/>
    <property type="match status" value="1"/>
</dbReference>
<dbReference type="SUPFAM" id="SSF50998">
    <property type="entry name" value="Quinoprotein alcohol dehydrogenase-like"/>
    <property type="match status" value="1"/>
</dbReference>
<dbReference type="InterPro" id="IPR053826">
    <property type="entry name" value="WDR75"/>
</dbReference>
<organism evidence="10">
    <name type="scientific">Enterobius vermicularis</name>
    <name type="common">Human pinworm</name>
    <dbReference type="NCBI Taxonomy" id="51028"/>
    <lineage>
        <taxon>Eukaryota</taxon>
        <taxon>Metazoa</taxon>
        <taxon>Ecdysozoa</taxon>
        <taxon>Nematoda</taxon>
        <taxon>Chromadorea</taxon>
        <taxon>Rhabditida</taxon>
        <taxon>Spirurina</taxon>
        <taxon>Oxyuridomorpha</taxon>
        <taxon>Oxyuroidea</taxon>
        <taxon>Oxyuridae</taxon>
        <taxon>Enterobius</taxon>
    </lineage>
</organism>
<dbReference type="WBParaSite" id="EVEC_0000323801-mRNA-1">
    <property type="protein sequence ID" value="EVEC_0000323801-mRNA-1"/>
    <property type="gene ID" value="EVEC_0000323801"/>
</dbReference>
<dbReference type="PANTHER" id="PTHR44215:SF1">
    <property type="entry name" value="WD REPEAT-CONTAINING PROTEIN 75"/>
    <property type="match status" value="1"/>
</dbReference>
<dbReference type="GO" id="GO:2000234">
    <property type="term" value="P:positive regulation of rRNA processing"/>
    <property type="evidence" value="ECO:0007669"/>
    <property type="project" value="TreeGrafter"/>
</dbReference>
<evidence type="ECO:0000313" key="10">
    <source>
        <dbReference type="WBParaSite" id="EVEC_0000323801-mRNA-1"/>
    </source>
</evidence>
<dbReference type="InterPro" id="IPR011047">
    <property type="entry name" value="Quinoprotein_ADH-like_sf"/>
</dbReference>
<comment type="subcellular location">
    <subcellularLocation>
        <location evidence="1">Nucleus</location>
        <location evidence="1">Nucleolus</location>
    </subcellularLocation>
</comment>
<sequence length="807" mass="89759">MIDKVGNAFKDFCIRPLVGARLVVTPVIFNDDNTKAFIASGSAVIVVNVSTGKWEHILTHSTNSNRDHSIVGLHFEAPKKLITITETGFCSAWNTEEGTVMSVDKIKLKNLRVLKFRYCSDASKIIVCGNMDTLQMTVRNSEDTRIFFSGNLKVLNTRQIAITDDFVVVCDRRTVLVYFVEDGEHKEYVYRGKMQSVKHEEAYFVTAAACGNTVAASMRIGRVFIWNDVGKKGHLNPTTTVHWHQMAPNLVITPFGSLVSGGMEATIVKYSLSKTKETAAPSFLPHLQANVMTMGLSNDGSLLSVVLEDNSIHFVLLATMTVLSSAEVGCIRHKTLPRSVLPLMTDPFYPDAIVISANPGKLTWIDAGSGVSIRTLDVTDENAATRNRGRKLVNFSEVIAAGFARSLQEQEGYGKEDLVPRLFLCLIHGRNVKMRKGSFALDIEKNSLKFWSRVEESGGLNLEYEYSCGENVVTFIRITADSQTVLTVSSKGDICLWHRTETNTKRWLQSPATNFHDMEVSYASQFKDSLVALIHTASLTKLTAEEPVDGKERSLVIWNVSNSNAVSDECCYCENTLASAEWDPNPLSHLLFLCSPTYICGFNVKSSSLVWMITNSDGFPRTGVTSDYFYFHTDKEVYVFEEATEGLSKPLKFSYPDLNARGSVAVGKGSEFKIVFDVPKGYLVLSRNLELFKLERNPGMKKSAFAQLYSTVDQRPTRQHLAVEPKSAIEMLAGPTHALPPISLLAPSFIQAFLVYAAVCEHPRYMDIIQLRVGSVRFINYMLFEGAEQDELVDGNQQAACELKLER</sequence>
<gene>
    <name evidence="8" type="ORF">EVEC_LOCUS2946</name>
</gene>
<dbReference type="Gene3D" id="2.130.10.10">
    <property type="entry name" value="YVTN repeat-like/Quinoprotein amine dehydrogenase"/>
    <property type="match status" value="2"/>
</dbReference>
<keyword evidence="9" id="KW-1185">Reference proteome</keyword>
<dbReference type="InterPro" id="IPR015943">
    <property type="entry name" value="WD40/YVTN_repeat-like_dom_sf"/>
</dbReference>
<dbReference type="STRING" id="51028.A0A0N4V016"/>
<dbReference type="InterPro" id="IPR036322">
    <property type="entry name" value="WD40_repeat_dom_sf"/>
</dbReference>
<dbReference type="EMBL" id="UXUI01007477">
    <property type="protein sequence ID" value="VDD87803.1"/>
    <property type="molecule type" value="Genomic_DNA"/>
</dbReference>
<accession>A0A0N4V016</accession>
<keyword evidence="4" id="KW-0853">WD repeat</keyword>
<evidence type="ECO:0000256" key="6">
    <source>
        <dbReference type="ARBA" id="ARBA00023163"/>
    </source>
</evidence>
<name>A0A0N4V016_ENTVE</name>
<reference evidence="10" key="1">
    <citation type="submission" date="2017-02" db="UniProtKB">
        <authorList>
            <consortium name="WormBaseParasite"/>
        </authorList>
    </citation>
    <scope>IDENTIFICATION</scope>
</reference>